<organism evidence="1 2">
    <name type="scientific">Kriegella aquimaris</name>
    <dbReference type="NCBI Taxonomy" id="192904"/>
    <lineage>
        <taxon>Bacteria</taxon>
        <taxon>Pseudomonadati</taxon>
        <taxon>Bacteroidota</taxon>
        <taxon>Flavobacteriia</taxon>
        <taxon>Flavobacteriales</taxon>
        <taxon>Flavobacteriaceae</taxon>
        <taxon>Kriegella</taxon>
    </lineage>
</organism>
<dbReference type="AlphaFoldDB" id="A0A1G9QNF9"/>
<dbReference type="Proteomes" id="UP000199440">
    <property type="component" value="Unassembled WGS sequence"/>
</dbReference>
<dbReference type="EMBL" id="FNGV01000005">
    <property type="protein sequence ID" value="SDM12371.1"/>
    <property type="molecule type" value="Genomic_DNA"/>
</dbReference>
<gene>
    <name evidence="1" type="ORF">SAMN04488514_105124</name>
</gene>
<dbReference type="STRING" id="192904.SAMN04488514_105124"/>
<reference evidence="1 2" key="1">
    <citation type="submission" date="2016-10" db="EMBL/GenBank/DDBJ databases">
        <authorList>
            <person name="de Groot N.N."/>
        </authorList>
    </citation>
    <scope>NUCLEOTIDE SEQUENCE [LARGE SCALE GENOMIC DNA]</scope>
    <source>
        <strain evidence="1 2">DSM 19886</strain>
    </source>
</reference>
<keyword evidence="2" id="KW-1185">Reference proteome</keyword>
<name>A0A1G9QNF9_9FLAO</name>
<evidence type="ECO:0000313" key="1">
    <source>
        <dbReference type="EMBL" id="SDM12371.1"/>
    </source>
</evidence>
<accession>A0A1G9QNF9</accession>
<protein>
    <submittedName>
        <fullName evidence="1">Uncharacterized protein</fullName>
    </submittedName>
</protein>
<evidence type="ECO:0000313" key="2">
    <source>
        <dbReference type="Proteomes" id="UP000199440"/>
    </source>
</evidence>
<proteinExistence type="predicted"/>
<sequence>MPNLEQKISKNTMLFTIYTLLYKNHTILEPKNTSNKKLQGSI</sequence>